<dbReference type="PANTHER" id="PTHR11749">
    <property type="entry name" value="RIBULOSE-5-PHOSPHATE-3-EPIMERASE"/>
    <property type="match status" value="1"/>
</dbReference>
<gene>
    <name evidence="10" type="primary">rpe</name>
    <name evidence="15" type="ORF">SAMN02746041_01405</name>
</gene>
<evidence type="ECO:0000256" key="7">
    <source>
        <dbReference type="ARBA" id="ARBA00013188"/>
    </source>
</evidence>
<evidence type="ECO:0000256" key="1">
    <source>
        <dbReference type="ARBA" id="ARBA00001782"/>
    </source>
</evidence>
<evidence type="ECO:0000256" key="14">
    <source>
        <dbReference type="PIRSR" id="PIRSR001461-3"/>
    </source>
</evidence>
<evidence type="ECO:0000256" key="2">
    <source>
        <dbReference type="ARBA" id="ARBA00001936"/>
    </source>
</evidence>
<keyword evidence="13" id="KW-0170">Cobalt</keyword>
<dbReference type="GO" id="GO:0006098">
    <property type="term" value="P:pentose-phosphate shunt"/>
    <property type="evidence" value="ECO:0007669"/>
    <property type="project" value="UniProtKB-UniRule"/>
</dbReference>
<comment type="cofactor">
    <cofactor evidence="3">
        <name>Co(2+)</name>
        <dbReference type="ChEBI" id="CHEBI:48828"/>
    </cofactor>
</comment>
<dbReference type="InterPro" id="IPR013785">
    <property type="entry name" value="Aldolase_TIM"/>
</dbReference>
<dbReference type="InterPro" id="IPR026019">
    <property type="entry name" value="Ribul_P_3_epim"/>
</dbReference>
<dbReference type="HAMAP" id="MF_02227">
    <property type="entry name" value="RPE"/>
    <property type="match status" value="1"/>
</dbReference>
<comment type="function">
    <text evidence="10">Catalyzes the reversible epimerization of D-ribulose 5-phosphate to D-xylulose 5-phosphate.</text>
</comment>
<keyword evidence="10 11" id="KW-0119">Carbohydrate metabolism</keyword>
<dbReference type="EC" id="5.1.3.1" evidence="7 10"/>
<dbReference type="EMBL" id="FWXF01000006">
    <property type="protein sequence ID" value="SMC22368.1"/>
    <property type="molecule type" value="Genomic_DNA"/>
</dbReference>
<sequence length="223" mass="24659">MKQERKQLLSASILSADFGRLAQEVQAVEAAGTDWIHVDVMDGHFVPNITIGPDVVRAVRRATTLPLDVHLMIAEPDRYLQDFAHAGADWLGVHVEACVHLHRTVQRIKELGKKASVSLNPATPLSWVEPILEEVDMVLLMTVNPGFGGQTFIRPVLDKVRTLRRWIDERRLPVLLQVDGGVNADTVDELVEAGVDVFVAGSAVFRGDDYAVTVKALKSRFHS</sequence>
<feature type="active site" description="Proton donor" evidence="10 12">
    <location>
        <position position="179"/>
    </location>
</feature>
<evidence type="ECO:0000256" key="5">
    <source>
        <dbReference type="ARBA" id="ARBA00001954"/>
    </source>
</evidence>
<evidence type="ECO:0000313" key="15">
    <source>
        <dbReference type="EMBL" id="SMC22368.1"/>
    </source>
</evidence>
<dbReference type="NCBIfam" id="NF004076">
    <property type="entry name" value="PRK05581.1-4"/>
    <property type="match status" value="1"/>
</dbReference>
<feature type="binding site" evidence="10">
    <location>
        <begin position="179"/>
        <end position="181"/>
    </location>
    <ligand>
        <name>substrate</name>
    </ligand>
</feature>
<keyword evidence="9 10" id="KW-0413">Isomerase</keyword>
<keyword evidence="16" id="KW-1185">Reference proteome</keyword>
<feature type="binding site" evidence="10 13">
    <location>
        <position position="37"/>
    </location>
    <ligand>
        <name>a divalent metal cation</name>
        <dbReference type="ChEBI" id="CHEBI:60240"/>
    </ligand>
</feature>
<evidence type="ECO:0000256" key="4">
    <source>
        <dbReference type="ARBA" id="ARBA00001947"/>
    </source>
</evidence>
<comment type="similarity">
    <text evidence="6 10 11">Belongs to the ribulose-phosphate 3-epimerase family.</text>
</comment>
<dbReference type="InterPro" id="IPR011060">
    <property type="entry name" value="RibuloseP-bd_barrel"/>
</dbReference>
<comment type="cofactor">
    <cofactor evidence="5">
        <name>Fe(2+)</name>
        <dbReference type="ChEBI" id="CHEBI:29033"/>
    </cofactor>
</comment>
<evidence type="ECO:0000256" key="13">
    <source>
        <dbReference type="PIRSR" id="PIRSR001461-2"/>
    </source>
</evidence>
<dbReference type="PROSITE" id="PS01086">
    <property type="entry name" value="RIBUL_P_3_EPIMER_2"/>
    <property type="match status" value="1"/>
</dbReference>
<feature type="binding site" evidence="10 14">
    <location>
        <begin position="201"/>
        <end position="202"/>
    </location>
    <ligand>
        <name>substrate</name>
    </ligand>
</feature>
<feature type="binding site" evidence="10 14">
    <location>
        <position position="70"/>
    </location>
    <ligand>
        <name>substrate</name>
    </ligand>
</feature>
<name>A0A1W1XFJ1_9BACT</name>
<dbReference type="NCBIfam" id="TIGR01163">
    <property type="entry name" value="rpe"/>
    <property type="match status" value="1"/>
</dbReference>
<dbReference type="GO" id="GO:0019323">
    <property type="term" value="P:pentose catabolic process"/>
    <property type="evidence" value="ECO:0007669"/>
    <property type="project" value="UniProtKB-UniRule"/>
</dbReference>
<organism evidence="15 16">
    <name type="scientific">Desulfacinum hydrothermale DSM 13146</name>
    <dbReference type="NCBI Taxonomy" id="1121390"/>
    <lineage>
        <taxon>Bacteria</taxon>
        <taxon>Pseudomonadati</taxon>
        <taxon>Thermodesulfobacteriota</taxon>
        <taxon>Syntrophobacteria</taxon>
        <taxon>Syntrophobacterales</taxon>
        <taxon>Syntrophobacteraceae</taxon>
        <taxon>Desulfacinum</taxon>
    </lineage>
</organism>
<dbReference type="STRING" id="1121390.SAMN02746041_01405"/>
<keyword evidence="8 10" id="KW-0479">Metal-binding</keyword>
<evidence type="ECO:0000256" key="8">
    <source>
        <dbReference type="ARBA" id="ARBA00022723"/>
    </source>
</evidence>
<comment type="cofactor">
    <cofactor evidence="10 13">
        <name>a divalent metal cation</name>
        <dbReference type="ChEBI" id="CHEBI:60240"/>
    </cofactor>
    <text evidence="10 13">Binds 1 divalent metal cation per subunit.</text>
</comment>
<feature type="binding site" evidence="10 13">
    <location>
        <position position="179"/>
    </location>
    <ligand>
        <name>a divalent metal cation</name>
        <dbReference type="ChEBI" id="CHEBI:60240"/>
    </ligand>
</feature>
<dbReference type="RefSeq" id="WP_084057171.1">
    <property type="nucleotide sequence ID" value="NZ_FWXF01000006.1"/>
</dbReference>
<dbReference type="Pfam" id="PF00834">
    <property type="entry name" value="Ribul_P_3_epim"/>
    <property type="match status" value="1"/>
</dbReference>
<evidence type="ECO:0000256" key="10">
    <source>
        <dbReference type="HAMAP-Rule" id="MF_02227"/>
    </source>
</evidence>
<accession>A0A1W1XFJ1</accession>
<evidence type="ECO:0000256" key="3">
    <source>
        <dbReference type="ARBA" id="ARBA00001941"/>
    </source>
</evidence>
<dbReference type="Proteomes" id="UP000192783">
    <property type="component" value="Unassembled WGS sequence"/>
</dbReference>
<keyword evidence="13" id="KW-0464">Manganese</keyword>
<feature type="binding site" evidence="10 14">
    <location>
        <begin position="146"/>
        <end position="149"/>
    </location>
    <ligand>
        <name>substrate</name>
    </ligand>
</feature>
<dbReference type="SUPFAM" id="SSF51366">
    <property type="entry name" value="Ribulose-phoshate binding barrel"/>
    <property type="match status" value="1"/>
</dbReference>
<proteinExistence type="inferred from homology"/>
<protein>
    <recommendedName>
        <fullName evidence="7 10">Ribulose-phosphate 3-epimerase</fullName>
        <ecNumber evidence="7 10">5.1.3.1</ecNumber>
    </recommendedName>
</protein>
<keyword evidence="13" id="KW-0862">Zinc</keyword>
<evidence type="ECO:0000313" key="16">
    <source>
        <dbReference type="Proteomes" id="UP000192783"/>
    </source>
</evidence>
<dbReference type="CDD" id="cd00429">
    <property type="entry name" value="RPE"/>
    <property type="match status" value="1"/>
</dbReference>
<dbReference type="GO" id="GO:0005737">
    <property type="term" value="C:cytoplasm"/>
    <property type="evidence" value="ECO:0007669"/>
    <property type="project" value="UniProtKB-ARBA"/>
</dbReference>
<evidence type="ECO:0000256" key="12">
    <source>
        <dbReference type="PIRSR" id="PIRSR001461-1"/>
    </source>
</evidence>
<dbReference type="Gene3D" id="3.20.20.70">
    <property type="entry name" value="Aldolase class I"/>
    <property type="match status" value="1"/>
</dbReference>
<feature type="binding site" evidence="10 13">
    <location>
        <position position="70"/>
    </location>
    <ligand>
        <name>a divalent metal cation</name>
        <dbReference type="ChEBI" id="CHEBI:60240"/>
    </ligand>
</feature>
<dbReference type="GO" id="GO:0004750">
    <property type="term" value="F:D-ribulose-phosphate 3-epimerase activity"/>
    <property type="evidence" value="ECO:0007669"/>
    <property type="project" value="UniProtKB-UniRule"/>
</dbReference>
<dbReference type="OrthoDB" id="1645589at2"/>
<dbReference type="PROSITE" id="PS01085">
    <property type="entry name" value="RIBUL_P_3_EPIMER_1"/>
    <property type="match status" value="1"/>
</dbReference>
<comment type="cofactor">
    <cofactor evidence="4">
        <name>Zn(2+)</name>
        <dbReference type="ChEBI" id="CHEBI:29105"/>
    </cofactor>
</comment>
<reference evidence="15 16" key="1">
    <citation type="submission" date="2017-04" db="EMBL/GenBank/DDBJ databases">
        <authorList>
            <person name="Afonso C.L."/>
            <person name="Miller P.J."/>
            <person name="Scott M.A."/>
            <person name="Spackman E."/>
            <person name="Goraichik I."/>
            <person name="Dimitrov K.M."/>
            <person name="Suarez D.L."/>
            <person name="Swayne D.E."/>
        </authorList>
    </citation>
    <scope>NUCLEOTIDE SEQUENCE [LARGE SCALE GENOMIC DNA]</scope>
    <source>
        <strain evidence="15 16">DSM 13146</strain>
    </source>
</reference>
<comment type="pathway">
    <text evidence="10">Carbohydrate degradation.</text>
</comment>
<dbReference type="GO" id="GO:0046872">
    <property type="term" value="F:metal ion binding"/>
    <property type="evidence" value="ECO:0007669"/>
    <property type="project" value="UniProtKB-UniRule"/>
</dbReference>
<comment type="cofactor">
    <cofactor evidence="2">
        <name>Mn(2+)</name>
        <dbReference type="ChEBI" id="CHEBI:29035"/>
    </cofactor>
</comment>
<dbReference type="PIRSF" id="PIRSF001461">
    <property type="entry name" value="RPE"/>
    <property type="match status" value="1"/>
</dbReference>
<dbReference type="FunFam" id="3.20.20.70:FF:000004">
    <property type="entry name" value="Ribulose-phosphate 3-epimerase"/>
    <property type="match status" value="1"/>
</dbReference>
<evidence type="ECO:0000256" key="11">
    <source>
        <dbReference type="PIRNR" id="PIRNR001461"/>
    </source>
</evidence>
<evidence type="ECO:0000256" key="6">
    <source>
        <dbReference type="ARBA" id="ARBA00009541"/>
    </source>
</evidence>
<dbReference type="InterPro" id="IPR000056">
    <property type="entry name" value="Ribul_P_3_epim-like"/>
</dbReference>
<feature type="binding site" evidence="14">
    <location>
        <position position="181"/>
    </location>
    <ligand>
        <name>substrate</name>
    </ligand>
</feature>
<feature type="binding site" evidence="10 14">
    <location>
        <position position="12"/>
    </location>
    <ligand>
        <name>substrate</name>
    </ligand>
</feature>
<evidence type="ECO:0000256" key="9">
    <source>
        <dbReference type="ARBA" id="ARBA00023235"/>
    </source>
</evidence>
<feature type="binding site" evidence="10 13">
    <location>
        <position position="39"/>
    </location>
    <ligand>
        <name>a divalent metal cation</name>
        <dbReference type="ChEBI" id="CHEBI:60240"/>
    </ligand>
</feature>
<comment type="catalytic activity">
    <reaction evidence="1 10 11">
        <text>D-ribulose 5-phosphate = D-xylulose 5-phosphate</text>
        <dbReference type="Rhea" id="RHEA:13677"/>
        <dbReference type="ChEBI" id="CHEBI:57737"/>
        <dbReference type="ChEBI" id="CHEBI:58121"/>
        <dbReference type="EC" id="5.1.3.1"/>
    </reaction>
</comment>
<dbReference type="AlphaFoldDB" id="A0A1W1XFJ1"/>
<feature type="active site" description="Proton acceptor" evidence="10 12">
    <location>
        <position position="39"/>
    </location>
</feature>